<dbReference type="AlphaFoldDB" id="A0A6P1T571"/>
<feature type="domain" description="PpiC" evidence="10">
    <location>
        <begin position="154"/>
        <end position="243"/>
    </location>
</feature>
<comment type="similarity">
    <text evidence="2">Belongs to the PpiC/parvulin rotamase family.</text>
</comment>
<evidence type="ECO:0000256" key="7">
    <source>
        <dbReference type="ARBA" id="ARBA00031484"/>
    </source>
</evidence>
<dbReference type="InterPro" id="IPR000297">
    <property type="entry name" value="PPIase_PpiC"/>
</dbReference>
<organism evidence="11 12">
    <name type="scientific">Algicella marina</name>
    <dbReference type="NCBI Taxonomy" id="2683284"/>
    <lineage>
        <taxon>Bacteria</taxon>
        <taxon>Pseudomonadati</taxon>
        <taxon>Pseudomonadota</taxon>
        <taxon>Alphaproteobacteria</taxon>
        <taxon>Rhodobacterales</taxon>
        <taxon>Paracoccaceae</taxon>
        <taxon>Algicella</taxon>
    </lineage>
</organism>
<feature type="signal peptide" evidence="9">
    <location>
        <begin position="1"/>
        <end position="25"/>
    </location>
</feature>
<dbReference type="Proteomes" id="UP000464495">
    <property type="component" value="Chromosome"/>
</dbReference>
<dbReference type="EMBL" id="CP046620">
    <property type="protein sequence ID" value="QHQ36921.1"/>
    <property type="molecule type" value="Genomic_DNA"/>
</dbReference>
<keyword evidence="12" id="KW-1185">Reference proteome</keyword>
<dbReference type="RefSeq" id="WP_161863464.1">
    <property type="nucleotide sequence ID" value="NZ_CP046620.1"/>
</dbReference>
<sequence>MILKRQLLATGLTASTLLLCTAANAQETNVTEEEPQATEAVAEYSAETVVATVGDTEITLGEIALLSQMLPDQYKQLPDETLIEGIVEQLVDQTLLAEEAGSEDDWSQRLKLQVELERKAVLARTTVDTEMAKPVDEKQVQAAYNEAIGSLPAETEYSASHILVETEEKAKELKETIENGADFADTAKAESTGPSGPNGGSLGWFGAGAMVPEFDSVVTTMEVGTVSEPVQTQFGWHIIQLNETREKAKPTLEETRAEFENQIRQQRLQEQLEALRSEAQVNIDLDAVPASAIRDITIFDQ</sequence>
<evidence type="ECO:0000256" key="9">
    <source>
        <dbReference type="SAM" id="SignalP"/>
    </source>
</evidence>
<evidence type="ECO:0000256" key="1">
    <source>
        <dbReference type="ARBA" id="ARBA00000971"/>
    </source>
</evidence>
<proteinExistence type="inferred from homology"/>
<gene>
    <name evidence="11" type="ORF">GO499_17900</name>
</gene>
<dbReference type="PANTHER" id="PTHR47245:SF2">
    <property type="entry name" value="PEPTIDYL-PROLYL CIS-TRANS ISOMERASE HP_0175-RELATED"/>
    <property type="match status" value="1"/>
</dbReference>
<dbReference type="SUPFAM" id="SSF54534">
    <property type="entry name" value="FKBP-like"/>
    <property type="match status" value="1"/>
</dbReference>
<dbReference type="Pfam" id="PF00639">
    <property type="entry name" value="Rotamase"/>
    <property type="match status" value="1"/>
</dbReference>
<dbReference type="InterPro" id="IPR050245">
    <property type="entry name" value="PrsA_foldase"/>
</dbReference>
<evidence type="ECO:0000259" key="10">
    <source>
        <dbReference type="PROSITE" id="PS50198"/>
    </source>
</evidence>
<dbReference type="PROSITE" id="PS50198">
    <property type="entry name" value="PPIC_PPIASE_2"/>
    <property type="match status" value="1"/>
</dbReference>
<evidence type="ECO:0000256" key="5">
    <source>
        <dbReference type="ARBA" id="ARBA00023110"/>
    </source>
</evidence>
<name>A0A6P1T571_9RHOB</name>
<dbReference type="PANTHER" id="PTHR47245">
    <property type="entry name" value="PEPTIDYLPROLYL ISOMERASE"/>
    <property type="match status" value="1"/>
</dbReference>
<dbReference type="KEGG" id="amaq:GO499_17900"/>
<dbReference type="InterPro" id="IPR046357">
    <property type="entry name" value="PPIase_dom_sf"/>
</dbReference>
<evidence type="ECO:0000256" key="3">
    <source>
        <dbReference type="ARBA" id="ARBA00013194"/>
    </source>
</evidence>
<accession>A0A6P1T571</accession>
<dbReference type="EC" id="5.2.1.8" evidence="3"/>
<comment type="catalytic activity">
    <reaction evidence="1">
        <text>[protein]-peptidylproline (omega=180) = [protein]-peptidylproline (omega=0)</text>
        <dbReference type="Rhea" id="RHEA:16237"/>
        <dbReference type="Rhea" id="RHEA-COMP:10747"/>
        <dbReference type="Rhea" id="RHEA-COMP:10748"/>
        <dbReference type="ChEBI" id="CHEBI:83833"/>
        <dbReference type="ChEBI" id="CHEBI:83834"/>
        <dbReference type="EC" id="5.2.1.8"/>
    </reaction>
</comment>
<dbReference type="InterPro" id="IPR027304">
    <property type="entry name" value="Trigger_fact/SurA_dom_sf"/>
</dbReference>
<evidence type="ECO:0000256" key="8">
    <source>
        <dbReference type="PROSITE-ProRule" id="PRU00278"/>
    </source>
</evidence>
<evidence type="ECO:0000256" key="2">
    <source>
        <dbReference type="ARBA" id="ARBA00007656"/>
    </source>
</evidence>
<reference evidence="11 12" key="1">
    <citation type="submission" date="2019-12" db="EMBL/GenBank/DDBJ databases">
        <title>Complete genome sequence of Algicella marina strain 9Alg 56(T) isolated from the red alga Tichocarpus crinitus.</title>
        <authorList>
            <person name="Kim S.-G."/>
            <person name="Nedashkovskaya O.I."/>
        </authorList>
    </citation>
    <scope>NUCLEOTIDE SEQUENCE [LARGE SCALE GENOMIC DNA]</scope>
    <source>
        <strain evidence="11 12">9Alg 56</strain>
    </source>
</reference>
<keyword evidence="9" id="KW-0732">Signal</keyword>
<dbReference type="SUPFAM" id="SSF109998">
    <property type="entry name" value="Triger factor/SurA peptide-binding domain-like"/>
    <property type="match status" value="1"/>
</dbReference>
<evidence type="ECO:0000313" key="11">
    <source>
        <dbReference type="EMBL" id="QHQ36921.1"/>
    </source>
</evidence>
<dbReference type="Gene3D" id="1.10.8.1040">
    <property type="match status" value="1"/>
</dbReference>
<evidence type="ECO:0000313" key="12">
    <source>
        <dbReference type="Proteomes" id="UP000464495"/>
    </source>
</evidence>
<evidence type="ECO:0000256" key="4">
    <source>
        <dbReference type="ARBA" id="ARBA00018370"/>
    </source>
</evidence>
<keyword evidence="8 11" id="KW-0413">Isomerase</keyword>
<dbReference type="Gene3D" id="3.10.50.40">
    <property type="match status" value="1"/>
</dbReference>
<keyword evidence="5 8" id="KW-0697">Rotamase</keyword>
<dbReference type="GO" id="GO:0003755">
    <property type="term" value="F:peptidyl-prolyl cis-trans isomerase activity"/>
    <property type="evidence" value="ECO:0007669"/>
    <property type="project" value="UniProtKB-KW"/>
</dbReference>
<feature type="chain" id="PRO_5026689823" description="Parvulin-like PPIase" evidence="9">
    <location>
        <begin position="26"/>
        <end position="301"/>
    </location>
</feature>
<protein>
    <recommendedName>
        <fullName evidence="4">Parvulin-like PPIase</fullName>
        <ecNumber evidence="3">5.2.1.8</ecNumber>
    </recommendedName>
    <alternativeName>
        <fullName evidence="6">Peptidyl-prolyl cis-trans isomerase plp</fullName>
    </alternativeName>
    <alternativeName>
        <fullName evidence="7">Rotamase plp</fullName>
    </alternativeName>
</protein>
<evidence type="ECO:0000256" key="6">
    <source>
        <dbReference type="ARBA" id="ARBA00030642"/>
    </source>
</evidence>